<proteinExistence type="predicted"/>
<evidence type="ECO:0000256" key="2">
    <source>
        <dbReference type="ARBA" id="ARBA00022679"/>
    </source>
</evidence>
<dbReference type="Gene3D" id="3.40.50.150">
    <property type="entry name" value="Vaccinia Virus protein VP39"/>
    <property type="match status" value="1"/>
</dbReference>
<keyword evidence="5" id="KW-1185">Reference proteome</keyword>
<dbReference type="InterPro" id="IPR002935">
    <property type="entry name" value="SAM_O-MeTrfase"/>
</dbReference>
<keyword evidence="2" id="KW-0808">Transferase</keyword>
<dbReference type="EMBL" id="BAAAZO010000005">
    <property type="protein sequence ID" value="GAA3614511.1"/>
    <property type="molecule type" value="Genomic_DNA"/>
</dbReference>
<name>A0ABP6ZNJ1_9ACTN</name>
<dbReference type="PROSITE" id="PS51682">
    <property type="entry name" value="SAM_OMT_I"/>
    <property type="match status" value="1"/>
</dbReference>
<comment type="caution">
    <text evidence="4">The sequence shown here is derived from an EMBL/GenBank/DDBJ whole genome shotgun (WGS) entry which is preliminary data.</text>
</comment>
<sequence>MVEPRIEQYAEAQTSEESALLAQVAADTRDFVADAFMMSGSTQGQFLACLVHLGQPRNILEIGTFTGYSALAMAEAMPGDGRITTCEIDPDTARIAAQHFASSPRGQQIDLRVGPALPVVDELPGPFDLVFIDAEKSGYSSYFEAVVPKLAPHGLIVVDNTLHGGLDPQDDEDQVNMLAVHAFNATVRRDRRVEQIVLTVRDGISLIRLKAQP</sequence>
<evidence type="ECO:0000256" key="1">
    <source>
        <dbReference type="ARBA" id="ARBA00022603"/>
    </source>
</evidence>
<evidence type="ECO:0000256" key="3">
    <source>
        <dbReference type="ARBA" id="ARBA00022691"/>
    </source>
</evidence>
<organism evidence="4 5">
    <name type="scientific">Kineosporia mesophila</name>
    <dbReference type="NCBI Taxonomy" id="566012"/>
    <lineage>
        <taxon>Bacteria</taxon>
        <taxon>Bacillati</taxon>
        <taxon>Actinomycetota</taxon>
        <taxon>Actinomycetes</taxon>
        <taxon>Kineosporiales</taxon>
        <taxon>Kineosporiaceae</taxon>
        <taxon>Kineosporia</taxon>
    </lineage>
</organism>
<evidence type="ECO:0000313" key="4">
    <source>
        <dbReference type="EMBL" id="GAA3614511.1"/>
    </source>
</evidence>
<dbReference type="SUPFAM" id="SSF53335">
    <property type="entry name" value="S-adenosyl-L-methionine-dependent methyltransferases"/>
    <property type="match status" value="1"/>
</dbReference>
<keyword evidence="1 4" id="KW-0489">Methyltransferase</keyword>
<dbReference type="GO" id="GO:0032259">
    <property type="term" value="P:methylation"/>
    <property type="evidence" value="ECO:0007669"/>
    <property type="project" value="UniProtKB-KW"/>
</dbReference>
<dbReference type="InterPro" id="IPR050362">
    <property type="entry name" value="Cation-dep_OMT"/>
</dbReference>
<dbReference type="CDD" id="cd02440">
    <property type="entry name" value="AdoMet_MTases"/>
    <property type="match status" value="1"/>
</dbReference>
<reference evidence="5" key="1">
    <citation type="journal article" date="2019" name="Int. J. Syst. Evol. Microbiol.">
        <title>The Global Catalogue of Microorganisms (GCM) 10K type strain sequencing project: providing services to taxonomists for standard genome sequencing and annotation.</title>
        <authorList>
            <consortium name="The Broad Institute Genomics Platform"/>
            <consortium name="The Broad Institute Genome Sequencing Center for Infectious Disease"/>
            <person name="Wu L."/>
            <person name="Ma J."/>
        </authorList>
    </citation>
    <scope>NUCLEOTIDE SEQUENCE [LARGE SCALE GENOMIC DNA]</scope>
    <source>
        <strain evidence="5">JCM 16902</strain>
    </source>
</reference>
<dbReference type="PANTHER" id="PTHR10509">
    <property type="entry name" value="O-METHYLTRANSFERASE-RELATED"/>
    <property type="match status" value="1"/>
</dbReference>
<dbReference type="Pfam" id="PF01596">
    <property type="entry name" value="Methyltransf_3"/>
    <property type="match status" value="1"/>
</dbReference>
<accession>A0ABP6ZNJ1</accession>
<dbReference type="InterPro" id="IPR029063">
    <property type="entry name" value="SAM-dependent_MTases_sf"/>
</dbReference>
<gene>
    <name evidence="4" type="ORF">GCM10022223_33470</name>
</gene>
<protein>
    <submittedName>
        <fullName evidence="4">Class I SAM-dependent methyltransferase</fullName>
    </submittedName>
</protein>
<dbReference type="RefSeq" id="WP_231487546.1">
    <property type="nucleotide sequence ID" value="NZ_BAAAZO010000005.1"/>
</dbReference>
<dbReference type="PANTHER" id="PTHR10509:SF14">
    <property type="entry name" value="CAFFEOYL-COA O-METHYLTRANSFERASE 3-RELATED"/>
    <property type="match status" value="1"/>
</dbReference>
<dbReference type="GO" id="GO:0008168">
    <property type="term" value="F:methyltransferase activity"/>
    <property type="evidence" value="ECO:0007669"/>
    <property type="project" value="UniProtKB-KW"/>
</dbReference>
<evidence type="ECO:0000313" key="5">
    <source>
        <dbReference type="Proteomes" id="UP001501074"/>
    </source>
</evidence>
<keyword evidence="3" id="KW-0949">S-adenosyl-L-methionine</keyword>
<dbReference type="Proteomes" id="UP001501074">
    <property type="component" value="Unassembled WGS sequence"/>
</dbReference>